<organism evidence="2 3">
    <name type="scientific">Serendipita indica (strain DSM 11827)</name>
    <name type="common">Root endophyte fungus</name>
    <name type="synonym">Piriformospora indica</name>
    <dbReference type="NCBI Taxonomy" id="1109443"/>
    <lineage>
        <taxon>Eukaryota</taxon>
        <taxon>Fungi</taxon>
        <taxon>Dikarya</taxon>
        <taxon>Basidiomycota</taxon>
        <taxon>Agaricomycotina</taxon>
        <taxon>Agaricomycetes</taxon>
        <taxon>Sebacinales</taxon>
        <taxon>Serendipitaceae</taxon>
        <taxon>Serendipita</taxon>
    </lineage>
</organism>
<proteinExistence type="predicted"/>
<evidence type="ECO:0000256" key="1">
    <source>
        <dbReference type="SAM" id="MobiDB-lite"/>
    </source>
</evidence>
<dbReference type="OrthoDB" id="3266520at2759"/>
<comment type="caution">
    <text evidence="2">The sequence shown here is derived from an EMBL/GenBank/DDBJ whole genome shotgun (WGS) entry which is preliminary data.</text>
</comment>
<dbReference type="InParanoid" id="G4TZT9"/>
<dbReference type="AlphaFoldDB" id="G4TZT9"/>
<dbReference type="EMBL" id="CAFZ01001042">
    <property type="protein sequence ID" value="CCA76832.1"/>
    <property type="molecule type" value="Genomic_DNA"/>
</dbReference>
<feature type="compositionally biased region" description="Polar residues" evidence="1">
    <location>
        <begin position="48"/>
        <end position="70"/>
    </location>
</feature>
<sequence length="146" mass="16327">MHAPPVTPPYSTPRLAVVNPPPVAQPLGGYQTAYISASPGKPHMVGSLPTNMTSNLTGHSPTGTSRVRTLSQTRPQQYYHAEQVYARPKGFFNRRGDEFIRKGVVRHQPHASMEWHPMFKDYPDPGQGWMDEEGNWIAERGGILKH</sequence>
<accession>G4TZT9</accession>
<protein>
    <submittedName>
        <fullName evidence="2">Uncharacterized protein</fullName>
    </submittedName>
</protein>
<reference evidence="2 3" key="1">
    <citation type="journal article" date="2011" name="PLoS Pathog.">
        <title>Endophytic Life Strategies Decoded by Genome and Transcriptome Analyses of the Mutualistic Root Symbiont Piriformospora indica.</title>
        <authorList>
            <person name="Zuccaro A."/>
            <person name="Lahrmann U."/>
            <person name="Guldener U."/>
            <person name="Langen G."/>
            <person name="Pfiffi S."/>
            <person name="Biedenkopf D."/>
            <person name="Wong P."/>
            <person name="Samans B."/>
            <person name="Grimm C."/>
            <person name="Basiewicz M."/>
            <person name="Murat C."/>
            <person name="Martin F."/>
            <person name="Kogel K.H."/>
        </authorList>
    </citation>
    <scope>NUCLEOTIDE SEQUENCE [LARGE SCALE GENOMIC DNA]</scope>
    <source>
        <strain evidence="2 3">DSM 11827</strain>
    </source>
</reference>
<feature type="region of interest" description="Disordered" evidence="1">
    <location>
        <begin position="45"/>
        <end position="70"/>
    </location>
</feature>
<dbReference type="HOGENOM" id="CLU_1778217_0_0_1"/>
<dbReference type="Proteomes" id="UP000007148">
    <property type="component" value="Unassembled WGS sequence"/>
</dbReference>
<gene>
    <name evidence="2" type="ORF">PIIN_10818</name>
</gene>
<evidence type="ECO:0000313" key="2">
    <source>
        <dbReference type="EMBL" id="CCA76832.1"/>
    </source>
</evidence>
<evidence type="ECO:0000313" key="3">
    <source>
        <dbReference type="Proteomes" id="UP000007148"/>
    </source>
</evidence>
<name>G4TZT9_SERID</name>
<keyword evidence="3" id="KW-1185">Reference proteome</keyword>